<evidence type="ECO:0000256" key="6">
    <source>
        <dbReference type="ARBA" id="ARBA00022989"/>
    </source>
</evidence>
<dbReference type="InterPro" id="IPR002898">
    <property type="entry name" value="MotA_ExbB_proton_chnl"/>
</dbReference>
<name>A0A6G7K9P6_9LACT</name>
<feature type="transmembrane region" description="Helical" evidence="8">
    <location>
        <begin position="7"/>
        <end position="32"/>
    </location>
</feature>
<dbReference type="PANTHER" id="PTHR30433">
    <property type="entry name" value="CHEMOTAXIS PROTEIN MOTA"/>
    <property type="match status" value="1"/>
</dbReference>
<feature type="transmembrane region" description="Helical" evidence="8">
    <location>
        <begin position="154"/>
        <end position="174"/>
    </location>
</feature>
<keyword evidence="11" id="KW-1185">Reference proteome</keyword>
<dbReference type="GO" id="GO:0006935">
    <property type="term" value="P:chemotaxis"/>
    <property type="evidence" value="ECO:0007669"/>
    <property type="project" value="InterPro"/>
</dbReference>
<keyword evidence="7 8" id="KW-0472">Membrane</keyword>
<evidence type="ECO:0000259" key="9">
    <source>
        <dbReference type="Pfam" id="PF01618"/>
    </source>
</evidence>
<evidence type="ECO:0000256" key="1">
    <source>
        <dbReference type="ARBA" id="ARBA00004651"/>
    </source>
</evidence>
<dbReference type="Pfam" id="PF01618">
    <property type="entry name" value="MotA_ExbB"/>
    <property type="match status" value="1"/>
</dbReference>
<protein>
    <submittedName>
        <fullName evidence="10">Motility protein A</fullName>
    </submittedName>
</protein>
<evidence type="ECO:0000313" key="11">
    <source>
        <dbReference type="Proteomes" id="UP000501451"/>
    </source>
</evidence>
<organism evidence="10 11">
    <name type="scientific">Jeotgalibaca arthritidis</name>
    <dbReference type="NCBI Taxonomy" id="1868794"/>
    <lineage>
        <taxon>Bacteria</taxon>
        <taxon>Bacillati</taxon>
        <taxon>Bacillota</taxon>
        <taxon>Bacilli</taxon>
        <taxon>Lactobacillales</taxon>
        <taxon>Carnobacteriaceae</taxon>
        <taxon>Jeotgalibaca</taxon>
    </lineage>
</organism>
<dbReference type="AlphaFoldDB" id="A0A6G7K9P6"/>
<dbReference type="Proteomes" id="UP000501451">
    <property type="component" value="Chromosome"/>
</dbReference>
<evidence type="ECO:0000256" key="4">
    <source>
        <dbReference type="ARBA" id="ARBA00022475"/>
    </source>
</evidence>
<dbReference type="PROSITE" id="PS01307">
    <property type="entry name" value="MOTA"/>
    <property type="match status" value="1"/>
</dbReference>
<keyword evidence="6 8" id="KW-1133">Transmembrane helix</keyword>
<dbReference type="InterPro" id="IPR000540">
    <property type="entry name" value="Flag_MotA_CS"/>
</dbReference>
<evidence type="ECO:0000256" key="2">
    <source>
        <dbReference type="ARBA" id="ARBA00008038"/>
    </source>
</evidence>
<dbReference type="RefSeq" id="WP_166161924.1">
    <property type="nucleotide sequence ID" value="NZ_CP049740.1"/>
</dbReference>
<dbReference type="InterPro" id="IPR047055">
    <property type="entry name" value="MotA-like"/>
</dbReference>
<evidence type="ECO:0000256" key="8">
    <source>
        <dbReference type="SAM" id="Phobius"/>
    </source>
</evidence>
<sequence length="271" mass="29364">MKRSYVSVLSLAIGFVLIFWSIVVGGGAISAFFHPPSIIITVVGSFSALVISYPVEQLKKVPSVLKKLVHSPEVDRQELIDRIVELARIARSQGLLALDNEINAINNEFLAEGLKMVVDGMDPESIQEILELKISNMEDRHAIGQGIFIKWSELAPAFGMIGTLIGLINMLGALTDPSTIGSGMAVALITTFYGSFLANLVFVPIATNLQAKTEVEVLINEMMLEGILGIQAGQNPRIIEQKLVSYLDGKTKKNRLADAQVNIQGEGQGYA</sequence>
<feature type="transmembrane region" description="Helical" evidence="8">
    <location>
        <begin position="38"/>
        <end position="55"/>
    </location>
</feature>
<feature type="domain" description="MotA/TolQ/ExbB proton channel" evidence="9">
    <location>
        <begin position="103"/>
        <end position="219"/>
    </location>
</feature>
<dbReference type="PANTHER" id="PTHR30433:SF2">
    <property type="entry name" value="MOTILITY PROTEIN A"/>
    <property type="match status" value="1"/>
</dbReference>
<evidence type="ECO:0000313" key="10">
    <source>
        <dbReference type="EMBL" id="QII81975.1"/>
    </source>
</evidence>
<proteinExistence type="inferred from homology"/>
<gene>
    <name evidence="10" type="ORF">G7057_05595</name>
</gene>
<evidence type="ECO:0000256" key="5">
    <source>
        <dbReference type="ARBA" id="ARBA00022692"/>
    </source>
</evidence>
<evidence type="ECO:0000256" key="3">
    <source>
        <dbReference type="ARBA" id="ARBA00022448"/>
    </source>
</evidence>
<comment type="subcellular location">
    <subcellularLocation>
        <location evidence="1">Cell membrane</location>
        <topology evidence="1">Multi-pass membrane protein</topology>
    </subcellularLocation>
</comment>
<dbReference type="KEGG" id="jar:G7057_05595"/>
<dbReference type="GO" id="GO:0005886">
    <property type="term" value="C:plasma membrane"/>
    <property type="evidence" value="ECO:0007669"/>
    <property type="project" value="UniProtKB-SubCell"/>
</dbReference>
<reference evidence="10 11" key="1">
    <citation type="journal article" date="2017" name="Int. J. Syst. Evol. Microbiol.">
        <title>Jeotgalibaca porci sp. nov. and Jeotgalibaca arthritidis sp. nov., isolated from pigs, and emended description of the genus Jeotgalibaca.</title>
        <authorList>
            <person name="Zamora L."/>
            <person name="Perez-Sancho M."/>
            <person name="Dominguez L."/>
            <person name="Fernandez-Garayzabal J.F."/>
            <person name="Vela A.I."/>
        </authorList>
    </citation>
    <scope>NUCLEOTIDE SEQUENCE [LARGE SCALE GENOMIC DNA]</scope>
    <source>
        <strain evidence="10 11">CECT 9157</strain>
    </source>
</reference>
<evidence type="ECO:0000256" key="7">
    <source>
        <dbReference type="ARBA" id="ARBA00023136"/>
    </source>
</evidence>
<dbReference type="GO" id="GO:0071978">
    <property type="term" value="P:bacterial-type flagellum-dependent swarming motility"/>
    <property type="evidence" value="ECO:0007669"/>
    <property type="project" value="InterPro"/>
</dbReference>
<keyword evidence="5 8" id="KW-0812">Transmembrane</keyword>
<accession>A0A6G7K9P6</accession>
<comment type="similarity">
    <text evidence="2">Belongs to the MotA family.</text>
</comment>
<keyword evidence="4" id="KW-1003">Cell membrane</keyword>
<feature type="transmembrane region" description="Helical" evidence="8">
    <location>
        <begin position="180"/>
        <end position="202"/>
    </location>
</feature>
<dbReference type="EMBL" id="CP049740">
    <property type="protein sequence ID" value="QII81975.1"/>
    <property type="molecule type" value="Genomic_DNA"/>
</dbReference>
<keyword evidence="3" id="KW-0813">Transport</keyword>